<reference evidence="8 9" key="1">
    <citation type="submission" date="2008-07" db="EMBL/GenBank/DDBJ databases">
        <authorList>
            <person name="Tandeau de Marsac N."/>
            <person name="Ferriera S."/>
            <person name="Johnson J."/>
            <person name="Kravitz S."/>
            <person name="Beeson K."/>
            <person name="Sutton G."/>
            <person name="Rogers Y.-H."/>
            <person name="Friedman R."/>
            <person name="Frazier M."/>
            <person name="Venter J.C."/>
        </authorList>
    </citation>
    <scope>NUCLEOTIDE SEQUENCE [LARGE SCALE GENOMIC DNA]</scope>
    <source>
        <strain evidence="8 9">PCC 7420</strain>
    </source>
</reference>
<keyword evidence="6 7" id="KW-0472">Membrane</keyword>
<evidence type="ECO:0000256" key="1">
    <source>
        <dbReference type="ARBA" id="ARBA00004651"/>
    </source>
</evidence>
<dbReference type="STRING" id="118168.MC7420_2796"/>
<comment type="subcellular location">
    <subcellularLocation>
        <location evidence="1">Cell membrane</location>
        <topology evidence="1">Multi-pass membrane protein</topology>
    </subcellularLocation>
</comment>
<evidence type="ECO:0008006" key="10">
    <source>
        <dbReference type="Google" id="ProtNLM"/>
    </source>
</evidence>
<dbReference type="GO" id="GO:0015293">
    <property type="term" value="F:symporter activity"/>
    <property type="evidence" value="ECO:0007669"/>
    <property type="project" value="InterPro"/>
</dbReference>
<evidence type="ECO:0000256" key="2">
    <source>
        <dbReference type="ARBA" id="ARBA00022448"/>
    </source>
</evidence>
<dbReference type="FunFam" id="1.20.1250.20:FF:000183">
    <property type="entry name" value="sodium-dependent lysophosphatidylcholine symporter 1 isoform X2"/>
    <property type="match status" value="1"/>
</dbReference>
<evidence type="ECO:0000313" key="9">
    <source>
        <dbReference type="Proteomes" id="UP000003835"/>
    </source>
</evidence>
<sequence>MANPFPQKTPSEPLNLPTKLAYGVGELGGEIPGNILVFFLLFFLTNVAGLNPTLAGSVLLIGKVWDAINDPMIGYLSDRTRSPLGRRYPWMLIGAIPLGIGFGLQWFVPPTSNQWLLFAYYGGVGILFYAAFTSVVLTHNALAAELTQSYDERIDLISFKASFSIGASIFSLGLAQIIFAYVDDESQEYRILGTICAVVATLAVFLCVVGTYKRYKQIEAQRESVTQVSVLPITQQFRIAFSNFPFICVIGIYLCSWLSLQTTAAILPFFVTHWMGLPDHHFTQTALTVQGTALSMTFVWSAIAKRVGKRIIYCIGIPVTVCALMGLFFLQPNQVALMYVLAVFVGLGLSTAYIVPWSMLPDVVDFDEFNTGQRREGIFYALVVQIHKIAVAIALFLVGRSLDMSGFISSTSEQLPTTQPESALWTIRLLIGPIPAIVLMGGLAWAYFYPISRSFHGEILLKLIERRNTETLRDGGDGGDGEDYG</sequence>
<keyword evidence="5 7" id="KW-1133">Transmembrane helix</keyword>
<dbReference type="CDD" id="cd17332">
    <property type="entry name" value="MFS_MelB_like"/>
    <property type="match status" value="1"/>
</dbReference>
<feature type="transmembrane region" description="Helical" evidence="7">
    <location>
        <begin position="35"/>
        <end position="62"/>
    </location>
</feature>
<dbReference type="PANTHER" id="PTHR11328">
    <property type="entry name" value="MAJOR FACILITATOR SUPERFAMILY DOMAIN-CONTAINING PROTEIN"/>
    <property type="match status" value="1"/>
</dbReference>
<dbReference type="EMBL" id="DS989875">
    <property type="protein sequence ID" value="EDX71235.1"/>
    <property type="molecule type" value="Genomic_DNA"/>
</dbReference>
<keyword evidence="9" id="KW-1185">Reference proteome</keyword>
<keyword evidence="3" id="KW-1003">Cell membrane</keyword>
<dbReference type="InterPro" id="IPR039672">
    <property type="entry name" value="MFS_2"/>
</dbReference>
<feature type="transmembrane region" description="Helical" evidence="7">
    <location>
        <begin position="422"/>
        <end position="448"/>
    </location>
</feature>
<evidence type="ECO:0000256" key="5">
    <source>
        <dbReference type="ARBA" id="ARBA00022989"/>
    </source>
</evidence>
<dbReference type="SUPFAM" id="SSF103473">
    <property type="entry name" value="MFS general substrate transporter"/>
    <property type="match status" value="1"/>
</dbReference>
<keyword evidence="2" id="KW-0813">Transport</keyword>
<organism evidence="8 9">
    <name type="scientific">Coleofasciculus chthonoplastes PCC 7420</name>
    <dbReference type="NCBI Taxonomy" id="118168"/>
    <lineage>
        <taxon>Bacteria</taxon>
        <taxon>Bacillati</taxon>
        <taxon>Cyanobacteriota</taxon>
        <taxon>Cyanophyceae</taxon>
        <taxon>Coleofasciculales</taxon>
        <taxon>Coleofasciculaceae</taxon>
        <taxon>Coleofasciculus</taxon>
    </lineage>
</organism>
<gene>
    <name evidence="8" type="ORF">MC7420_2796</name>
</gene>
<dbReference type="RefSeq" id="WP_006105961.1">
    <property type="nucleotide sequence ID" value="NZ_DS989875.1"/>
</dbReference>
<proteinExistence type="predicted"/>
<dbReference type="HOGENOM" id="CLU_027408_6_0_3"/>
<dbReference type="eggNOG" id="COG2211">
    <property type="taxonomic scope" value="Bacteria"/>
</dbReference>
<feature type="transmembrane region" description="Helical" evidence="7">
    <location>
        <begin position="114"/>
        <end position="137"/>
    </location>
</feature>
<dbReference type="GO" id="GO:0005886">
    <property type="term" value="C:plasma membrane"/>
    <property type="evidence" value="ECO:0007669"/>
    <property type="project" value="UniProtKB-SubCell"/>
</dbReference>
<feature type="transmembrane region" description="Helical" evidence="7">
    <location>
        <begin position="191"/>
        <end position="212"/>
    </location>
</feature>
<feature type="transmembrane region" description="Helical" evidence="7">
    <location>
        <begin position="378"/>
        <end position="402"/>
    </location>
</feature>
<feature type="transmembrane region" description="Helical" evidence="7">
    <location>
        <begin position="282"/>
        <end position="304"/>
    </location>
</feature>
<dbReference type="Pfam" id="PF13347">
    <property type="entry name" value="MFS_2"/>
    <property type="match status" value="1"/>
</dbReference>
<protein>
    <recommendedName>
        <fullName evidence="10">Sugar (Glycoside-Pentoside-Hexuronide) transporter subfamily</fullName>
    </recommendedName>
</protein>
<dbReference type="GO" id="GO:0008643">
    <property type="term" value="P:carbohydrate transport"/>
    <property type="evidence" value="ECO:0007669"/>
    <property type="project" value="InterPro"/>
</dbReference>
<dbReference type="OrthoDB" id="9764596at2"/>
<dbReference type="Proteomes" id="UP000003835">
    <property type="component" value="Unassembled WGS sequence"/>
</dbReference>
<feature type="transmembrane region" description="Helical" evidence="7">
    <location>
        <begin position="157"/>
        <end position="179"/>
    </location>
</feature>
<accession>B4W3R6</accession>
<dbReference type="Gene3D" id="1.20.1250.20">
    <property type="entry name" value="MFS general substrate transporter like domains"/>
    <property type="match status" value="1"/>
</dbReference>
<keyword evidence="4 7" id="KW-0812">Transmembrane</keyword>
<name>B4W3R6_9CYAN</name>
<evidence type="ECO:0000256" key="7">
    <source>
        <dbReference type="SAM" id="Phobius"/>
    </source>
</evidence>
<feature type="transmembrane region" description="Helical" evidence="7">
    <location>
        <begin position="244"/>
        <end position="270"/>
    </location>
</feature>
<feature type="transmembrane region" description="Helical" evidence="7">
    <location>
        <begin position="88"/>
        <end position="108"/>
    </location>
</feature>
<evidence type="ECO:0000313" key="8">
    <source>
        <dbReference type="EMBL" id="EDX71235.1"/>
    </source>
</evidence>
<evidence type="ECO:0000256" key="4">
    <source>
        <dbReference type="ARBA" id="ARBA00022692"/>
    </source>
</evidence>
<dbReference type="PANTHER" id="PTHR11328:SF24">
    <property type="entry name" value="MAJOR FACILITATOR SUPERFAMILY (MFS) PROFILE DOMAIN-CONTAINING PROTEIN"/>
    <property type="match status" value="1"/>
</dbReference>
<dbReference type="InterPro" id="IPR036259">
    <property type="entry name" value="MFS_trans_sf"/>
</dbReference>
<evidence type="ECO:0000256" key="3">
    <source>
        <dbReference type="ARBA" id="ARBA00022475"/>
    </source>
</evidence>
<feature type="transmembrane region" description="Helical" evidence="7">
    <location>
        <begin position="311"/>
        <end position="330"/>
    </location>
</feature>
<evidence type="ECO:0000256" key="6">
    <source>
        <dbReference type="ARBA" id="ARBA00023136"/>
    </source>
</evidence>
<feature type="transmembrane region" description="Helical" evidence="7">
    <location>
        <begin position="336"/>
        <end position="357"/>
    </location>
</feature>
<dbReference type="AlphaFoldDB" id="B4W3R6"/>